<accession>A0A2K0TB78</accession>
<sequence>MASDKMDRGLDEIIADKRSNGSRNRRGGGGDRRRDRQDYPRDGVKKVRLAIISGSLWGLQVAARG</sequence>
<proteinExistence type="predicted"/>
<organism evidence="2 3">
    <name type="scientific">Trichoderma gamsii</name>
    <dbReference type="NCBI Taxonomy" id="398673"/>
    <lineage>
        <taxon>Eukaryota</taxon>
        <taxon>Fungi</taxon>
        <taxon>Dikarya</taxon>
        <taxon>Ascomycota</taxon>
        <taxon>Pezizomycotina</taxon>
        <taxon>Sordariomycetes</taxon>
        <taxon>Hypocreomycetidae</taxon>
        <taxon>Hypocreales</taxon>
        <taxon>Hypocreaceae</taxon>
        <taxon>Trichoderma</taxon>
    </lineage>
</organism>
<name>A0A2K0TB78_9HYPO</name>
<evidence type="ECO:0000256" key="1">
    <source>
        <dbReference type="SAM" id="MobiDB-lite"/>
    </source>
</evidence>
<dbReference type="AlphaFoldDB" id="A0A2K0TB78"/>
<dbReference type="EMBL" id="MTYH01000050">
    <property type="protein sequence ID" value="PNP42774.1"/>
    <property type="molecule type" value="Genomic_DNA"/>
</dbReference>
<comment type="caution">
    <text evidence="2">The sequence shown here is derived from an EMBL/GenBank/DDBJ whole genome shotgun (WGS) entry which is preliminary data.</text>
</comment>
<gene>
    <name evidence="2" type="ORF">TGAMA5MH_05516</name>
</gene>
<feature type="region of interest" description="Disordered" evidence="1">
    <location>
        <begin position="1"/>
        <end position="43"/>
    </location>
</feature>
<feature type="compositionally biased region" description="Basic and acidic residues" evidence="1">
    <location>
        <begin position="1"/>
        <end position="19"/>
    </location>
</feature>
<dbReference type="Proteomes" id="UP000236546">
    <property type="component" value="Unassembled WGS sequence"/>
</dbReference>
<reference evidence="2 3" key="1">
    <citation type="submission" date="2017-02" db="EMBL/GenBank/DDBJ databases">
        <title>Genomes of Trichoderma spp. with biocontrol activity.</title>
        <authorList>
            <person name="Gardiner D."/>
            <person name="Kazan K."/>
            <person name="Vos C."/>
            <person name="Harvey P."/>
        </authorList>
    </citation>
    <scope>NUCLEOTIDE SEQUENCE [LARGE SCALE GENOMIC DNA]</scope>
    <source>
        <strain evidence="2 3">A5MH</strain>
    </source>
</reference>
<evidence type="ECO:0000313" key="3">
    <source>
        <dbReference type="Proteomes" id="UP000236546"/>
    </source>
</evidence>
<evidence type="ECO:0000313" key="2">
    <source>
        <dbReference type="EMBL" id="PNP42774.1"/>
    </source>
</evidence>
<protein>
    <submittedName>
        <fullName evidence="2">Uncharacterized protein</fullName>
    </submittedName>
</protein>
<feature type="compositionally biased region" description="Basic and acidic residues" evidence="1">
    <location>
        <begin position="28"/>
        <end position="43"/>
    </location>
</feature>